<dbReference type="Proteomes" id="UP000289738">
    <property type="component" value="Chromosome A09"/>
</dbReference>
<dbReference type="PANTHER" id="PTHR36075">
    <property type="entry name" value="BNAA10G09820D PROTEIN"/>
    <property type="match status" value="1"/>
</dbReference>
<reference evidence="1 2" key="1">
    <citation type="submission" date="2019-01" db="EMBL/GenBank/DDBJ databases">
        <title>Sequencing of cultivated peanut Arachis hypogaea provides insights into genome evolution and oil improvement.</title>
        <authorList>
            <person name="Chen X."/>
        </authorList>
    </citation>
    <scope>NUCLEOTIDE SEQUENCE [LARGE SCALE GENOMIC DNA]</scope>
    <source>
        <strain evidence="2">cv. Fuhuasheng</strain>
        <tissue evidence="1">Leaves</tissue>
    </source>
</reference>
<evidence type="ECO:0000313" key="2">
    <source>
        <dbReference type="Proteomes" id="UP000289738"/>
    </source>
</evidence>
<dbReference type="EMBL" id="SDMP01000009">
    <property type="protein sequence ID" value="RYR39524.1"/>
    <property type="molecule type" value="Genomic_DNA"/>
</dbReference>
<dbReference type="AlphaFoldDB" id="A0A445BLH5"/>
<keyword evidence="2" id="KW-1185">Reference proteome</keyword>
<evidence type="ECO:0000313" key="1">
    <source>
        <dbReference type="EMBL" id="RYR39524.1"/>
    </source>
</evidence>
<comment type="caution">
    <text evidence="1">The sequence shown here is derived from an EMBL/GenBank/DDBJ whole genome shotgun (WGS) entry which is preliminary data.</text>
</comment>
<gene>
    <name evidence="1" type="ORF">Ahy_A09g045079</name>
</gene>
<proteinExistence type="predicted"/>
<organism evidence="1 2">
    <name type="scientific">Arachis hypogaea</name>
    <name type="common">Peanut</name>
    <dbReference type="NCBI Taxonomy" id="3818"/>
    <lineage>
        <taxon>Eukaryota</taxon>
        <taxon>Viridiplantae</taxon>
        <taxon>Streptophyta</taxon>
        <taxon>Embryophyta</taxon>
        <taxon>Tracheophyta</taxon>
        <taxon>Spermatophyta</taxon>
        <taxon>Magnoliopsida</taxon>
        <taxon>eudicotyledons</taxon>
        <taxon>Gunneridae</taxon>
        <taxon>Pentapetalae</taxon>
        <taxon>rosids</taxon>
        <taxon>fabids</taxon>
        <taxon>Fabales</taxon>
        <taxon>Fabaceae</taxon>
        <taxon>Papilionoideae</taxon>
        <taxon>50 kb inversion clade</taxon>
        <taxon>dalbergioids sensu lato</taxon>
        <taxon>Dalbergieae</taxon>
        <taxon>Pterocarpus clade</taxon>
        <taxon>Arachis</taxon>
    </lineage>
</organism>
<sequence length="169" mass="19865">MSGGGINVEENLNRLDELHIAAHLLHNVSLRHEALAGHVRTRKFLHPPHYWNWMSFHQYLEDSDKAPTNRCFLCCDDKKTSSKHADQILSKIFDMQTSWPLQLASYFLLLIFKQKLKENDKRTSRTGRKNKVYNLRKLIGDGKVNANMAKRSPKEWLDPHCHESQFERR</sequence>
<dbReference type="STRING" id="3818.A0A445BLH5"/>
<name>A0A445BLH5_ARAHY</name>
<dbReference type="PANTHER" id="PTHR36075:SF1">
    <property type="entry name" value="OS03G0595200 PROTEIN"/>
    <property type="match status" value="1"/>
</dbReference>
<accession>A0A445BLH5</accession>
<protein>
    <submittedName>
        <fullName evidence="1">Uncharacterized protein</fullName>
    </submittedName>
</protein>